<evidence type="ECO:0000313" key="4">
    <source>
        <dbReference type="Proteomes" id="UP001178507"/>
    </source>
</evidence>
<keyword evidence="2" id="KW-1133">Transmembrane helix</keyword>
<dbReference type="InterPro" id="IPR018247">
    <property type="entry name" value="EF_Hand_1_Ca_BS"/>
</dbReference>
<evidence type="ECO:0008006" key="5">
    <source>
        <dbReference type="Google" id="ProtNLM"/>
    </source>
</evidence>
<feature type="transmembrane region" description="Helical" evidence="2">
    <location>
        <begin position="557"/>
        <end position="586"/>
    </location>
</feature>
<evidence type="ECO:0000256" key="2">
    <source>
        <dbReference type="SAM" id="Phobius"/>
    </source>
</evidence>
<keyword evidence="2" id="KW-0812">Transmembrane</keyword>
<protein>
    <recommendedName>
        <fullName evidence="5">EF-hand domain-containing protein</fullName>
    </recommendedName>
</protein>
<feature type="region of interest" description="Disordered" evidence="1">
    <location>
        <begin position="201"/>
        <end position="239"/>
    </location>
</feature>
<dbReference type="AlphaFoldDB" id="A0AA36MZZ2"/>
<dbReference type="Proteomes" id="UP001178507">
    <property type="component" value="Unassembled WGS sequence"/>
</dbReference>
<feature type="compositionally biased region" description="Low complexity" evidence="1">
    <location>
        <begin position="227"/>
        <end position="239"/>
    </location>
</feature>
<evidence type="ECO:0000256" key="1">
    <source>
        <dbReference type="SAM" id="MobiDB-lite"/>
    </source>
</evidence>
<dbReference type="EMBL" id="CAUJNA010001435">
    <property type="protein sequence ID" value="CAJ1386910.1"/>
    <property type="molecule type" value="Genomic_DNA"/>
</dbReference>
<feature type="transmembrane region" description="Helical" evidence="2">
    <location>
        <begin position="598"/>
        <end position="615"/>
    </location>
</feature>
<organism evidence="3 4">
    <name type="scientific">Effrenium voratum</name>
    <dbReference type="NCBI Taxonomy" id="2562239"/>
    <lineage>
        <taxon>Eukaryota</taxon>
        <taxon>Sar</taxon>
        <taxon>Alveolata</taxon>
        <taxon>Dinophyceae</taxon>
        <taxon>Suessiales</taxon>
        <taxon>Symbiodiniaceae</taxon>
        <taxon>Effrenium</taxon>
    </lineage>
</organism>
<name>A0AA36MZZ2_9DINO</name>
<sequence length="707" mass="76779">MPVSEEPHEAVARLVSELDDPRLRVCVLGGTSIQRPETEQLAAAIAEGLRQLEQLVLVFTEGMPGVQHAFAKKFGDQSCHLVPNGHACSWAGRELHAGSSVAERREIFALLGDVYLVLEGGPNVASQVKRAFQRGACIIPLMRTGGASAGLFSFPARALRPPPYAQDHWPLLKDESAEVPASARAAVSVVEAVLSHCPEGCGRDLAPSDESPESSKPLLSRAERGVEAAAAAGDGPTRAAEARLPSAEIGAIRDLGIGKPGLTLPVPSKQAVPQPLPLVPGPRLPLVPAARGAVSIKRQTARDEWNKQEILVHWAVARNPGRQVRQRHELPEPLMDAAEFREYFSLAFPALEIQLWECEDDTAEHSAGRQLQLGFRSADRDGDGFCTVPELLYGLQCVHGQHCLTRDAVRLLASTSVTTRRDQLLEVMQSLNDGLSVSISEAQAVLHEAALVAGASSHANDANASRDAFRRAELLWALGAWYARVQREHTSWKDILVAAVRRWIPSDEEHHGCMLHHLARTTMDLPKTLPLPKRLGGQPLRLRDSETSASRASQACVLMLAVVIHIFFLAMLLLPSVFFSIIIYLGSEHGDDRCPRDLDALLVWFGALGLSVLVIDCANDGSLGISVMAAVLKGVLALTPLLGMAMSHGLDAEDAELCGQMVFWSSKCLWSFLSSCEMTLLCLLAWSFHVARNHERQLRRLALDLDG</sequence>
<feature type="transmembrane region" description="Helical" evidence="2">
    <location>
        <begin position="668"/>
        <end position="688"/>
    </location>
</feature>
<dbReference type="PROSITE" id="PS00018">
    <property type="entry name" value="EF_HAND_1"/>
    <property type="match status" value="1"/>
</dbReference>
<accession>A0AA36MZZ2</accession>
<comment type="caution">
    <text evidence="3">The sequence shown here is derived from an EMBL/GenBank/DDBJ whole genome shotgun (WGS) entry which is preliminary data.</text>
</comment>
<evidence type="ECO:0000313" key="3">
    <source>
        <dbReference type="EMBL" id="CAJ1386910.1"/>
    </source>
</evidence>
<feature type="transmembrane region" description="Helical" evidence="2">
    <location>
        <begin position="627"/>
        <end position="647"/>
    </location>
</feature>
<gene>
    <name evidence="3" type="ORF">EVOR1521_LOCUS13088</name>
</gene>
<keyword evidence="2" id="KW-0472">Membrane</keyword>
<keyword evidence="4" id="KW-1185">Reference proteome</keyword>
<proteinExistence type="predicted"/>
<reference evidence="3" key="1">
    <citation type="submission" date="2023-08" db="EMBL/GenBank/DDBJ databases">
        <authorList>
            <person name="Chen Y."/>
            <person name="Shah S."/>
            <person name="Dougan E. K."/>
            <person name="Thang M."/>
            <person name="Chan C."/>
        </authorList>
    </citation>
    <scope>NUCLEOTIDE SEQUENCE</scope>
</reference>